<sequence length="67" mass="7712">MSGSTNQDLNKAFLSIISDFENTLRLDDTTMDEAAVDRKILDHAEVQKKFLEQKTKEIVDQMEKSLH</sequence>
<proteinExistence type="predicted"/>
<keyword evidence="2" id="KW-1185">Reference proteome</keyword>
<dbReference type="Proteomes" id="UP000276133">
    <property type="component" value="Unassembled WGS sequence"/>
</dbReference>
<dbReference type="AlphaFoldDB" id="A0A3M7R013"/>
<comment type="caution">
    <text evidence="1">The sequence shown here is derived from an EMBL/GenBank/DDBJ whole genome shotgun (WGS) entry which is preliminary data.</text>
</comment>
<accession>A0A3M7R013</accession>
<name>A0A3M7R013_BRAPC</name>
<reference evidence="1 2" key="1">
    <citation type="journal article" date="2018" name="Sci. Rep.">
        <title>Genomic signatures of local adaptation to the degree of environmental predictability in rotifers.</title>
        <authorList>
            <person name="Franch-Gras L."/>
            <person name="Hahn C."/>
            <person name="Garcia-Roger E.M."/>
            <person name="Carmona M.J."/>
            <person name="Serra M."/>
            <person name="Gomez A."/>
        </authorList>
    </citation>
    <scope>NUCLEOTIDE SEQUENCE [LARGE SCALE GENOMIC DNA]</scope>
    <source>
        <strain evidence="1">HYR1</strain>
    </source>
</reference>
<organism evidence="1 2">
    <name type="scientific">Brachionus plicatilis</name>
    <name type="common">Marine rotifer</name>
    <name type="synonym">Brachionus muelleri</name>
    <dbReference type="NCBI Taxonomy" id="10195"/>
    <lineage>
        <taxon>Eukaryota</taxon>
        <taxon>Metazoa</taxon>
        <taxon>Spiralia</taxon>
        <taxon>Gnathifera</taxon>
        <taxon>Rotifera</taxon>
        <taxon>Eurotatoria</taxon>
        <taxon>Monogononta</taxon>
        <taxon>Pseudotrocha</taxon>
        <taxon>Ploima</taxon>
        <taxon>Brachionidae</taxon>
        <taxon>Brachionus</taxon>
    </lineage>
</organism>
<gene>
    <name evidence="1" type="ORF">BpHYR1_001992</name>
</gene>
<evidence type="ECO:0000313" key="2">
    <source>
        <dbReference type="Proteomes" id="UP000276133"/>
    </source>
</evidence>
<protein>
    <submittedName>
        <fullName evidence="1">Uncharacterized protein</fullName>
    </submittedName>
</protein>
<evidence type="ECO:0000313" key="1">
    <source>
        <dbReference type="EMBL" id="RNA16922.1"/>
    </source>
</evidence>
<dbReference type="EMBL" id="REGN01004590">
    <property type="protein sequence ID" value="RNA16922.1"/>
    <property type="molecule type" value="Genomic_DNA"/>
</dbReference>